<protein>
    <submittedName>
        <fullName evidence="1">Cyclic nucleotide-binding protein</fullName>
    </submittedName>
</protein>
<accession>A0A2J4RF79</accession>
<organism evidence="1 2">
    <name type="scientific">Klebsiella michiganensis</name>
    <dbReference type="NCBI Taxonomy" id="1134687"/>
    <lineage>
        <taxon>Bacteria</taxon>
        <taxon>Pseudomonadati</taxon>
        <taxon>Pseudomonadota</taxon>
        <taxon>Gammaproteobacteria</taxon>
        <taxon>Enterobacterales</taxon>
        <taxon>Enterobacteriaceae</taxon>
        <taxon>Klebsiella/Raoultella group</taxon>
        <taxon>Klebsiella</taxon>
    </lineage>
</organism>
<dbReference type="AlphaFoldDB" id="A0A2J4RF79"/>
<reference evidence="1 2" key="1">
    <citation type="submission" date="2017-11" db="EMBL/GenBank/DDBJ databases">
        <authorList>
            <person name="Han C.G."/>
        </authorList>
    </citation>
    <scope>NUCLEOTIDE SEQUENCE [LARGE SCALE GENOMIC DNA]</scope>
    <source>
        <strain evidence="1 2">A11</strain>
    </source>
</reference>
<proteinExistence type="predicted"/>
<gene>
    <name evidence="1" type="ORF">CWN50_09500</name>
</gene>
<evidence type="ECO:0000313" key="2">
    <source>
        <dbReference type="Proteomes" id="UP000234505"/>
    </source>
</evidence>
<dbReference type="EMBL" id="PIDS01000233">
    <property type="protein sequence ID" value="PLL41962.1"/>
    <property type="molecule type" value="Genomic_DNA"/>
</dbReference>
<evidence type="ECO:0000313" key="1">
    <source>
        <dbReference type="EMBL" id="PLL41962.1"/>
    </source>
</evidence>
<reference evidence="1 2" key="2">
    <citation type="submission" date="2018-01" db="EMBL/GenBank/DDBJ databases">
        <title>Genomic study of Klebsiella pneumoniae.</title>
        <authorList>
            <person name="Yang Y."/>
            <person name="Bicalho R."/>
        </authorList>
    </citation>
    <scope>NUCLEOTIDE SEQUENCE [LARGE SCALE GENOMIC DNA]</scope>
    <source>
        <strain evidence="1 2">A11</strain>
    </source>
</reference>
<comment type="caution">
    <text evidence="1">The sequence shown here is derived from an EMBL/GenBank/DDBJ whole genome shotgun (WGS) entry which is preliminary data.</text>
</comment>
<feature type="non-terminal residue" evidence="1">
    <location>
        <position position="1"/>
    </location>
</feature>
<name>A0A2J4RF79_9ENTR</name>
<dbReference type="Proteomes" id="UP000234505">
    <property type="component" value="Unassembled WGS sequence"/>
</dbReference>
<sequence length="26" mass="3111">AELRTGKYITMERGVLIDIHHLPRKY</sequence>